<dbReference type="InterPro" id="IPR001680">
    <property type="entry name" value="WD40_rpt"/>
</dbReference>
<dbReference type="PRINTS" id="PR00320">
    <property type="entry name" value="GPROTEINBRPT"/>
</dbReference>
<feature type="domain" description="Small-subunit processome Utp12" evidence="7">
    <location>
        <begin position="764"/>
        <end position="866"/>
    </location>
</feature>
<gene>
    <name evidence="8" type="primary">PWP2</name>
    <name evidence="8" type="ORF">CDAR_412311</name>
</gene>
<evidence type="ECO:0000256" key="6">
    <source>
        <dbReference type="PROSITE-ProRule" id="PRU00221"/>
    </source>
</evidence>
<dbReference type="SMART" id="SM00320">
    <property type="entry name" value="WD40"/>
    <property type="match status" value="10"/>
</dbReference>
<protein>
    <submittedName>
        <fullName evidence="8">Periodic tryptophan protein 2 homolog</fullName>
    </submittedName>
</protein>
<reference evidence="8 9" key="1">
    <citation type="submission" date="2021-06" db="EMBL/GenBank/DDBJ databases">
        <title>Caerostris darwini draft genome.</title>
        <authorList>
            <person name="Kono N."/>
            <person name="Arakawa K."/>
        </authorList>
    </citation>
    <scope>NUCLEOTIDE SEQUENCE [LARGE SCALE GENOMIC DNA]</scope>
</reference>
<evidence type="ECO:0000256" key="1">
    <source>
        <dbReference type="ARBA" id="ARBA00004604"/>
    </source>
</evidence>
<evidence type="ECO:0000256" key="3">
    <source>
        <dbReference type="ARBA" id="ARBA00022574"/>
    </source>
</evidence>
<dbReference type="InterPro" id="IPR019775">
    <property type="entry name" value="WD40_repeat_CS"/>
</dbReference>
<keyword evidence="4" id="KW-0677">Repeat</keyword>
<evidence type="ECO:0000256" key="5">
    <source>
        <dbReference type="ARBA" id="ARBA00023242"/>
    </source>
</evidence>
<dbReference type="Pfam" id="PF00400">
    <property type="entry name" value="WD40"/>
    <property type="match status" value="4"/>
</dbReference>
<comment type="caution">
    <text evidence="8">The sequence shown here is derived from an EMBL/GenBank/DDBJ whole genome shotgun (WGS) entry which is preliminary data.</text>
</comment>
<feature type="repeat" description="WD" evidence="6">
    <location>
        <begin position="489"/>
        <end position="530"/>
    </location>
</feature>
<dbReference type="EMBL" id="BPLQ01002016">
    <property type="protein sequence ID" value="GIX87614.1"/>
    <property type="molecule type" value="Genomic_DNA"/>
</dbReference>
<dbReference type="InterPro" id="IPR015943">
    <property type="entry name" value="WD40/YVTN_repeat-like_dom_sf"/>
</dbReference>
<dbReference type="SUPFAM" id="SSF50998">
    <property type="entry name" value="Quinoprotein alcohol dehydrogenase-like"/>
    <property type="match status" value="2"/>
</dbReference>
<dbReference type="PROSITE" id="PS50294">
    <property type="entry name" value="WD_REPEATS_REGION"/>
    <property type="match status" value="3"/>
</dbReference>
<dbReference type="PANTHER" id="PTHR19858:SF0">
    <property type="entry name" value="PERIODIC TRYPTOPHAN PROTEIN 2 HOMOLOG"/>
    <property type="match status" value="1"/>
</dbReference>
<evidence type="ECO:0000313" key="9">
    <source>
        <dbReference type="Proteomes" id="UP001054837"/>
    </source>
</evidence>
<accession>A0AAV4NVG0</accession>
<feature type="repeat" description="WD" evidence="6">
    <location>
        <begin position="361"/>
        <end position="393"/>
    </location>
</feature>
<keyword evidence="9" id="KW-1185">Reference proteome</keyword>
<comment type="similarity">
    <text evidence="2">Belongs to the WD repeat PWP2 family.</text>
</comment>
<dbReference type="PANTHER" id="PTHR19858">
    <property type="entry name" value="WD40 REPEAT PROTEIN"/>
    <property type="match status" value="1"/>
</dbReference>
<comment type="subcellular location">
    <subcellularLocation>
        <location evidence="1">Nucleus</location>
        <location evidence="1">Nucleolus</location>
    </subcellularLocation>
</comment>
<sequence>MKFTFRFSNLIGTVYNKGNLLFTDGDVLISPVGNRINLYDLRKNKSETLPIESRYNFTTLALSPNGMLLVAVNEPGQALLISIPHRTVIHRFHFKRPIADVKFSPDGKFLAVTKENNLFIYRAPSCNTKQYNSFALEKVFHYSYDRTLCIDWTSDSRVVAVGGADMATKIYAVAPFENFFAYTLGSHTDALVGVFFEENSLNMFTVSKNGQVCVWECNIGLDGLIPQKEKEKIDENSDEEDDILSEEKEKAVIEKKTESKLFYKRIGRHFLKDSLSKEGYVVLTSATFHRRSRILVTGFSNGTFLLHQMPNCDQIHSLTLSNQKIASVSFNKTGDWIALGSEGIGQLVVWEWQSESFVMKQQGHFNNMNCLAYSPDGLYIASGGEDGKVKIWDTFTGFCFVTFTEHASAIKDVQFCQNGKAVVSASTDGTVRAFDLIRYRNFKTYTTPEPTKFSCLAVDRSSDIICAGSEESFEIYVWYLKTAHLLTVLSGHEAPISQISFSPADLCIASSSWDKTARLWNIGGSKSIRETISLPSDGLTITYRPDGAELAIASLNGEILFFHPSTLTQTGSIEGRNDLHVGRRETDLVTAKKMMKAQAFTTLCYSPDGECILAGGRSKYICIYSILAKVLVKKFEITCNLSFDAVNDFINRRRMTHFGNKALIEERMDEEALTIPVPGSKKIDKSSRTFRPEASVSCIRFSPTGRDWAATTTEGLMVHSLDNKLLFDPFDVDMSITSISVKETLKKGDFSKAILMAIRLNLPEITQEVVESIKIEHIETLAAYLPELYAEKLFSFIVDQLETTPHLEFYTTWIKCLLSSHTKVFKNHFRANMGSLLSMQKCLSQRLEEVGKMCENTKFMLQYVLSLKKLNKPETDSTMDDTEMELMLNGFGQDVEMDSESEEELSEDMIDEDTS</sequence>
<keyword evidence="3 6" id="KW-0853">WD repeat</keyword>
<dbReference type="GO" id="GO:0000462">
    <property type="term" value="P:maturation of SSU-rRNA from tricistronic rRNA transcript (SSU-rRNA, 5.8S rRNA, LSU-rRNA)"/>
    <property type="evidence" value="ECO:0007669"/>
    <property type="project" value="TreeGrafter"/>
</dbReference>
<name>A0AAV4NVG0_9ARAC</name>
<dbReference type="InterPro" id="IPR007148">
    <property type="entry name" value="SSU_processome_Utp12"/>
</dbReference>
<organism evidence="8 9">
    <name type="scientific">Caerostris darwini</name>
    <dbReference type="NCBI Taxonomy" id="1538125"/>
    <lineage>
        <taxon>Eukaryota</taxon>
        <taxon>Metazoa</taxon>
        <taxon>Ecdysozoa</taxon>
        <taxon>Arthropoda</taxon>
        <taxon>Chelicerata</taxon>
        <taxon>Arachnida</taxon>
        <taxon>Araneae</taxon>
        <taxon>Araneomorphae</taxon>
        <taxon>Entelegynae</taxon>
        <taxon>Araneoidea</taxon>
        <taxon>Araneidae</taxon>
        <taxon>Caerostris</taxon>
    </lineage>
</organism>
<dbReference type="Pfam" id="PF04003">
    <property type="entry name" value="Utp12"/>
    <property type="match status" value="1"/>
</dbReference>
<dbReference type="InterPro" id="IPR020472">
    <property type="entry name" value="WD40_PAC1"/>
</dbReference>
<proteinExistence type="inferred from homology"/>
<dbReference type="InterPro" id="IPR027145">
    <property type="entry name" value="PWP2"/>
</dbReference>
<dbReference type="PROSITE" id="PS00678">
    <property type="entry name" value="WD_REPEATS_1"/>
    <property type="match status" value="1"/>
</dbReference>
<evidence type="ECO:0000256" key="2">
    <source>
        <dbReference type="ARBA" id="ARBA00010226"/>
    </source>
</evidence>
<dbReference type="PROSITE" id="PS50082">
    <property type="entry name" value="WD_REPEATS_2"/>
    <property type="match status" value="3"/>
</dbReference>
<dbReference type="InterPro" id="IPR011047">
    <property type="entry name" value="Quinoprotein_ADH-like_sf"/>
</dbReference>
<dbReference type="GO" id="GO:0032040">
    <property type="term" value="C:small-subunit processome"/>
    <property type="evidence" value="ECO:0007669"/>
    <property type="project" value="TreeGrafter"/>
</dbReference>
<dbReference type="CDD" id="cd00200">
    <property type="entry name" value="WD40"/>
    <property type="match status" value="1"/>
</dbReference>
<keyword evidence="5" id="KW-0539">Nucleus</keyword>
<dbReference type="FunFam" id="2.130.10.10:FF:000216">
    <property type="entry name" value="Periodic tryptophan protein 2 homolog"/>
    <property type="match status" value="1"/>
</dbReference>
<evidence type="ECO:0000259" key="7">
    <source>
        <dbReference type="Pfam" id="PF04003"/>
    </source>
</evidence>
<dbReference type="Gene3D" id="2.130.10.10">
    <property type="entry name" value="YVTN repeat-like/Quinoprotein amine dehydrogenase"/>
    <property type="match status" value="3"/>
</dbReference>
<dbReference type="AlphaFoldDB" id="A0AAV4NVG0"/>
<dbReference type="GO" id="GO:0000028">
    <property type="term" value="P:ribosomal small subunit assembly"/>
    <property type="evidence" value="ECO:0007669"/>
    <property type="project" value="TreeGrafter"/>
</dbReference>
<dbReference type="GO" id="GO:0034388">
    <property type="term" value="C:Pwp2p-containing subcomplex of 90S preribosome"/>
    <property type="evidence" value="ECO:0007669"/>
    <property type="project" value="TreeGrafter"/>
</dbReference>
<feature type="repeat" description="WD" evidence="6">
    <location>
        <begin position="403"/>
        <end position="444"/>
    </location>
</feature>
<dbReference type="Proteomes" id="UP001054837">
    <property type="component" value="Unassembled WGS sequence"/>
</dbReference>
<evidence type="ECO:0000313" key="8">
    <source>
        <dbReference type="EMBL" id="GIX87614.1"/>
    </source>
</evidence>
<evidence type="ECO:0000256" key="4">
    <source>
        <dbReference type="ARBA" id="ARBA00022737"/>
    </source>
</evidence>